<dbReference type="PROSITE" id="PS51257">
    <property type="entry name" value="PROKAR_LIPOPROTEIN"/>
    <property type="match status" value="1"/>
</dbReference>
<evidence type="ECO:0000259" key="6">
    <source>
        <dbReference type="SMART" id="SM00062"/>
    </source>
</evidence>
<accession>A0A7G6Y6B6</accession>
<dbReference type="AlphaFoldDB" id="A0A7G6Y6B6"/>
<comment type="subcellular location">
    <subcellularLocation>
        <location evidence="1">Periplasm</location>
    </subcellularLocation>
</comment>
<dbReference type="SMART" id="SM00062">
    <property type="entry name" value="PBPb"/>
    <property type="match status" value="1"/>
</dbReference>
<dbReference type="Gene3D" id="3.40.190.10">
    <property type="entry name" value="Periplasmic binding protein-like II"/>
    <property type="match status" value="2"/>
</dbReference>
<feature type="domain" description="Solute-binding protein family 3/N-terminal" evidence="6">
    <location>
        <begin position="48"/>
        <end position="269"/>
    </location>
</feature>
<evidence type="ECO:0000313" key="7">
    <source>
        <dbReference type="EMBL" id="QNE34031.1"/>
    </source>
</evidence>
<feature type="chain" id="PRO_5028941048" evidence="5">
    <location>
        <begin position="33"/>
        <end position="345"/>
    </location>
</feature>
<dbReference type="RefSeq" id="WP_185277200.1">
    <property type="nucleotide sequence ID" value="NZ_CP043641.1"/>
</dbReference>
<keyword evidence="4 5" id="KW-0732">Signal</keyword>
<proteinExistence type="inferred from homology"/>
<protein>
    <submittedName>
        <fullName evidence="7">Aliphatic sulfonate ABC transporter substrate-binding protein</fullName>
    </submittedName>
</protein>
<organism evidence="7 8">
    <name type="scientific">Leifsonia shinshuensis</name>
    <dbReference type="NCBI Taxonomy" id="150026"/>
    <lineage>
        <taxon>Bacteria</taxon>
        <taxon>Bacillati</taxon>
        <taxon>Actinomycetota</taxon>
        <taxon>Actinomycetes</taxon>
        <taxon>Micrococcales</taxon>
        <taxon>Microbacteriaceae</taxon>
        <taxon>Leifsonia</taxon>
    </lineage>
</organism>
<dbReference type="EMBL" id="CP043641">
    <property type="protein sequence ID" value="QNE34031.1"/>
    <property type="molecule type" value="Genomic_DNA"/>
</dbReference>
<comment type="similarity">
    <text evidence="2">Belongs to the bacterial solute-binding protein SsuA/TauA family.</text>
</comment>
<dbReference type="InterPro" id="IPR010067">
    <property type="entry name" value="ABC_SsuA_sub-bd"/>
</dbReference>
<dbReference type="PANTHER" id="PTHR30024:SF47">
    <property type="entry name" value="TAURINE-BINDING PERIPLASMIC PROTEIN"/>
    <property type="match status" value="1"/>
</dbReference>
<feature type="signal peptide" evidence="5">
    <location>
        <begin position="1"/>
        <end position="32"/>
    </location>
</feature>
<dbReference type="InterPro" id="IPR001638">
    <property type="entry name" value="Solute-binding_3/MltF_N"/>
</dbReference>
<name>A0A7G6Y6B6_9MICO</name>
<dbReference type="Pfam" id="PF09084">
    <property type="entry name" value="NMT1"/>
    <property type="match status" value="1"/>
</dbReference>
<dbReference type="GO" id="GO:0042597">
    <property type="term" value="C:periplasmic space"/>
    <property type="evidence" value="ECO:0007669"/>
    <property type="project" value="UniProtKB-SubCell"/>
</dbReference>
<dbReference type="PANTHER" id="PTHR30024">
    <property type="entry name" value="ALIPHATIC SULFONATES-BINDING PROTEIN-RELATED"/>
    <property type="match status" value="1"/>
</dbReference>
<dbReference type="Proteomes" id="UP000515511">
    <property type="component" value="Chromosome"/>
</dbReference>
<evidence type="ECO:0000256" key="5">
    <source>
        <dbReference type="SAM" id="SignalP"/>
    </source>
</evidence>
<dbReference type="NCBIfam" id="TIGR01728">
    <property type="entry name" value="SsuA_fam"/>
    <property type="match status" value="1"/>
</dbReference>
<sequence>MRTIPARLGIAALAAGALVLSLAACSTGSANAGSGSSASATSCSTTQNVNFGYIGDFNGTSLLAIAKAKNMWAAHCLNVNPQVFTNGPLQITAMASGSLDFGYIGPGALWLPASGKAKIVAIDTFTNADRIVALPGKGIKSIKDLKGKKVAYPKGTSGEMILRLGLQKAGMSMSDIDATPLDYSTLTSALSAGQFDAAGFGYPQLTTVKKQQPGIIELAKDSDFASSMRFVTAFVARENLPTQNPKMVSAVLAVLKEANDYRLAHRTEAINLVSQMTNVPVDQVTTDASFDQLVSSKSLEASTKSGDVDKWLDTFGQYFTTVGTLQQPGSAKDYYTSDLYAKAGH</sequence>
<keyword evidence="3" id="KW-0813">Transport</keyword>
<dbReference type="SUPFAM" id="SSF53850">
    <property type="entry name" value="Periplasmic binding protein-like II"/>
    <property type="match status" value="1"/>
</dbReference>
<dbReference type="InterPro" id="IPR015168">
    <property type="entry name" value="SsuA/THI5"/>
</dbReference>
<evidence type="ECO:0000256" key="2">
    <source>
        <dbReference type="ARBA" id="ARBA00010742"/>
    </source>
</evidence>
<reference evidence="8" key="1">
    <citation type="submission" date="2019-09" db="EMBL/GenBank/DDBJ databases">
        <title>Antimicrobial potential of Antarctic Bacteria.</title>
        <authorList>
            <person name="Benaud N."/>
            <person name="Edwards R.J."/>
            <person name="Ferrari B.C."/>
        </authorList>
    </citation>
    <scope>NUCLEOTIDE SEQUENCE [LARGE SCALE GENOMIC DNA]</scope>
    <source>
        <strain evidence="8">INR9</strain>
    </source>
</reference>
<dbReference type="KEGG" id="lse:F1C12_01975"/>
<gene>
    <name evidence="7" type="ORF">F1C12_01975</name>
</gene>
<evidence type="ECO:0000256" key="3">
    <source>
        <dbReference type="ARBA" id="ARBA00022448"/>
    </source>
</evidence>
<evidence type="ECO:0000256" key="1">
    <source>
        <dbReference type="ARBA" id="ARBA00004418"/>
    </source>
</evidence>
<evidence type="ECO:0000256" key="4">
    <source>
        <dbReference type="ARBA" id="ARBA00022729"/>
    </source>
</evidence>
<evidence type="ECO:0000313" key="8">
    <source>
        <dbReference type="Proteomes" id="UP000515511"/>
    </source>
</evidence>
<dbReference type="GO" id="GO:0042626">
    <property type="term" value="F:ATPase-coupled transmembrane transporter activity"/>
    <property type="evidence" value="ECO:0007669"/>
    <property type="project" value="InterPro"/>
</dbReference>
<dbReference type="GO" id="GO:0016020">
    <property type="term" value="C:membrane"/>
    <property type="evidence" value="ECO:0007669"/>
    <property type="project" value="InterPro"/>
</dbReference>